<sequence>MQCVVLGVKPVESERSEGELLEKLSMLIQEINGSTITWISSSTAHDEGKPSQLISCLTEASVDDVTAAVSGVISSDCCELWGSAPAILPLRPSCGYDPHIFYDNATTFEEWAGDTMKQWGMFVQNDLLSGNEVLQLRQTVLDEITHAESLLKMHRPDISIGKDFISFREIASRGNYRFDLLIAPISTASQFVYDVINPRIHQVLKRIIGVIGVEIDCDISVVFSKPGAQNQGWHADGDHQKGACDAGLAVDGWKTVLSDPYALCLAGFGAFAEIAEATWDGKCKAGSAIWYDYRLMHRGLRNQSSILRPVLQLLFKRKWYEEKRNYGTESIAHPKQTET</sequence>
<gene>
    <name evidence="1" type="ORF">ACHAWO_003973</name>
</gene>
<proteinExistence type="predicted"/>
<dbReference type="Proteomes" id="UP001530400">
    <property type="component" value="Unassembled WGS sequence"/>
</dbReference>
<reference evidence="1 2" key="1">
    <citation type="submission" date="2024-10" db="EMBL/GenBank/DDBJ databases">
        <title>Updated reference genomes for cyclostephanoid diatoms.</title>
        <authorList>
            <person name="Roberts W.R."/>
            <person name="Alverson A.J."/>
        </authorList>
    </citation>
    <scope>NUCLEOTIDE SEQUENCE [LARGE SCALE GENOMIC DNA]</scope>
    <source>
        <strain evidence="1 2">AJA010-31</strain>
    </source>
</reference>
<dbReference type="PANTHER" id="PTHR37563">
    <property type="entry name" value="PHYTANOYL-COA DIOXYGENASE FAMILY PROTEIN (AFU_ORTHOLOGUE AFUA_2G03330)"/>
    <property type="match status" value="1"/>
</dbReference>
<dbReference type="PANTHER" id="PTHR37563:SF2">
    <property type="entry name" value="PHYTANOYL-COA DIOXYGENASE FAMILY PROTEIN (AFU_ORTHOLOGUE AFUA_2G03330)"/>
    <property type="match status" value="1"/>
</dbReference>
<evidence type="ECO:0008006" key="3">
    <source>
        <dbReference type="Google" id="ProtNLM"/>
    </source>
</evidence>
<dbReference type="EMBL" id="JALLPJ020001251">
    <property type="protein sequence ID" value="KAL3773018.1"/>
    <property type="molecule type" value="Genomic_DNA"/>
</dbReference>
<protein>
    <recommendedName>
        <fullName evidence="3">Phytanoyl-CoA dioxygenase</fullName>
    </recommendedName>
</protein>
<dbReference type="InterPro" id="IPR051961">
    <property type="entry name" value="Fungal_Metabolite_Diox"/>
</dbReference>
<evidence type="ECO:0000313" key="2">
    <source>
        <dbReference type="Proteomes" id="UP001530400"/>
    </source>
</evidence>
<evidence type="ECO:0000313" key="1">
    <source>
        <dbReference type="EMBL" id="KAL3773018.1"/>
    </source>
</evidence>
<accession>A0ABD3NCC9</accession>
<dbReference type="Gene3D" id="2.60.120.620">
    <property type="entry name" value="q2cbj1_9rhob like domain"/>
    <property type="match status" value="2"/>
</dbReference>
<dbReference type="AlphaFoldDB" id="A0ABD3NCC9"/>
<comment type="caution">
    <text evidence="1">The sequence shown here is derived from an EMBL/GenBank/DDBJ whole genome shotgun (WGS) entry which is preliminary data.</text>
</comment>
<name>A0ABD3NCC9_9STRA</name>
<organism evidence="1 2">
    <name type="scientific">Cyclotella atomus</name>
    <dbReference type="NCBI Taxonomy" id="382360"/>
    <lineage>
        <taxon>Eukaryota</taxon>
        <taxon>Sar</taxon>
        <taxon>Stramenopiles</taxon>
        <taxon>Ochrophyta</taxon>
        <taxon>Bacillariophyta</taxon>
        <taxon>Coscinodiscophyceae</taxon>
        <taxon>Thalassiosirophycidae</taxon>
        <taxon>Stephanodiscales</taxon>
        <taxon>Stephanodiscaceae</taxon>
        <taxon>Cyclotella</taxon>
    </lineage>
</organism>
<dbReference type="SUPFAM" id="SSF51197">
    <property type="entry name" value="Clavaminate synthase-like"/>
    <property type="match status" value="1"/>
</dbReference>
<keyword evidence="2" id="KW-1185">Reference proteome</keyword>